<keyword evidence="3" id="KW-1185">Reference proteome</keyword>
<feature type="region of interest" description="Disordered" evidence="1">
    <location>
        <begin position="27"/>
        <end position="64"/>
    </location>
</feature>
<accession>A0AAD6XVJ1</accession>
<proteinExistence type="predicted"/>
<evidence type="ECO:0000313" key="2">
    <source>
        <dbReference type="EMBL" id="KAJ7090830.1"/>
    </source>
</evidence>
<dbReference type="EMBL" id="JARJCN010000021">
    <property type="protein sequence ID" value="KAJ7090830.1"/>
    <property type="molecule type" value="Genomic_DNA"/>
</dbReference>
<protein>
    <submittedName>
        <fullName evidence="2">Uncharacterized protein</fullName>
    </submittedName>
</protein>
<reference evidence="2" key="1">
    <citation type="submission" date="2023-03" db="EMBL/GenBank/DDBJ databases">
        <title>Massive genome expansion in bonnet fungi (Mycena s.s.) driven by repeated elements and novel gene families across ecological guilds.</title>
        <authorList>
            <consortium name="Lawrence Berkeley National Laboratory"/>
            <person name="Harder C.B."/>
            <person name="Miyauchi S."/>
            <person name="Viragh M."/>
            <person name="Kuo A."/>
            <person name="Thoen E."/>
            <person name="Andreopoulos B."/>
            <person name="Lu D."/>
            <person name="Skrede I."/>
            <person name="Drula E."/>
            <person name="Henrissat B."/>
            <person name="Morin E."/>
            <person name="Kohler A."/>
            <person name="Barry K."/>
            <person name="LaButti K."/>
            <person name="Morin E."/>
            <person name="Salamov A."/>
            <person name="Lipzen A."/>
            <person name="Mereny Z."/>
            <person name="Hegedus B."/>
            <person name="Baldrian P."/>
            <person name="Stursova M."/>
            <person name="Weitz H."/>
            <person name="Taylor A."/>
            <person name="Grigoriev I.V."/>
            <person name="Nagy L.G."/>
            <person name="Martin F."/>
            <person name="Kauserud H."/>
        </authorList>
    </citation>
    <scope>NUCLEOTIDE SEQUENCE</scope>
    <source>
        <strain evidence="2">CBHHK173m</strain>
    </source>
</reference>
<evidence type="ECO:0000256" key="1">
    <source>
        <dbReference type="SAM" id="MobiDB-lite"/>
    </source>
</evidence>
<comment type="caution">
    <text evidence="2">The sequence shown here is derived from an EMBL/GenBank/DDBJ whole genome shotgun (WGS) entry which is preliminary data.</text>
</comment>
<gene>
    <name evidence="2" type="ORF">B0H15DRAFT_800077</name>
</gene>
<name>A0AAD6XVJ1_9AGAR</name>
<dbReference type="AlphaFoldDB" id="A0AAD6XVJ1"/>
<feature type="region of interest" description="Disordered" evidence="1">
    <location>
        <begin position="84"/>
        <end position="107"/>
    </location>
</feature>
<dbReference type="Proteomes" id="UP001222325">
    <property type="component" value="Unassembled WGS sequence"/>
</dbReference>
<feature type="compositionally biased region" description="Polar residues" evidence="1">
    <location>
        <begin position="91"/>
        <end position="100"/>
    </location>
</feature>
<evidence type="ECO:0000313" key="3">
    <source>
        <dbReference type="Proteomes" id="UP001222325"/>
    </source>
</evidence>
<sequence>MQIPPGDILHGSKLKDHLKASNILRATKASPGNIRSVQREYKPANNGSSVHRSLRRTPASVSTLRPRAGRTTLVPLINSLYGVPGTLPTRRMSSSTSGPANSCGRRASKHSFANVEYIQNDLGMPEETISKKPGNTVR</sequence>
<organism evidence="2 3">
    <name type="scientific">Mycena belliarum</name>
    <dbReference type="NCBI Taxonomy" id="1033014"/>
    <lineage>
        <taxon>Eukaryota</taxon>
        <taxon>Fungi</taxon>
        <taxon>Dikarya</taxon>
        <taxon>Basidiomycota</taxon>
        <taxon>Agaricomycotina</taxon>
        <taxon>Agaricomycetes</taxon>
        <taxon>Agaricomycetidae</taxon>
        <taxon>Agaricales</taxon>
        <taxon>Marasmiineae</taxon>
        <taxon>Mycenaceae</taxon>
        <taxon>Mycena</taxon>
    </lineage>
</organism>